<dbReference type="AlphaFoldDB" id="A0A934UDW2"/>
<comment type="similarity">
    <text evidence="1 11">Belongs to the class-I pyridine nucleotide-disulfide oxidoreductase family.</text>
</comment>
<dbReference type="Pfam" id="PF02852">
    <property type="entry name" value="Pyr_redox_dim"/>
    <property type="match status" value="1"/>
</dbReference>
<dbReference type="InterPro" id="IPR036188">
    <property type="entry name" value="FAD/NAD-bd_sf"/>
</dbReference>
<evidence type="ECO:0000256" key="7">
    <source>
        <dbReference type="ARBA" id="ARBA00023284"/>
    </source>
</evidence>
<feature type="binding site" evidence="9">
    <location>
        <position position="250"/>
    </location>
    <ligand>
        <name>NAD(+)</name>
        <dbReference type="ChEBI" id="CHEBI:57540"/>
    </ligand>
</feature>
<feature type="binding site" evidence="9">
    <location>
        <position position="187"/>
    </location>
    <ligand>
        <name>NAD(+)</name>
        <dbReference type="ChEBI" id="CHEBI:57540"/>
    </ligand>
</feature>
<keyword evidence="7 11" id="KW-0676">Redox-active center</keyword>
<dbReference type="NCBIfam" id="NF005572">
    <property type="entry name" value="PRK07251.1"/>
    <property type="match status" value="1"/>
</dbReference>
<evidence type="ECO:0000256" key="8">
    <source>
        <dbReference type="PIRSR" id="PIRSR000350-2"/>
    </source>
</evidence>
<dbReference type="PROSITE" id="PS00076">
    <property type="entry name" value="PYRIDINE_REDOX_1"/>
    <property type="match status" value="1"/>
</dbReference>
<dbReference type="PANTHER" id="PTHR43014:SF4">
    <property type="entry name" value="PYRIDINE NUCLEOTIDE-DISULFIDE OXIDOREDUCTASE RCLA-RELATED"/>
    <property type="match status" value="1"/>
</dbReference>
<keyword evidence="2 11" id="KW-0285">Flavoprotein</keyword>
<keyword evidence="3 9" id="KW-0274">FAD</keyword>
<evidence type="ECO:0000256" key="4">
    <source>
        <dbReference type="ARBA" id="ARBA00022857"/>
    </source>
</evidence>
<dbReference type="GO" id="GO:0050660">
    <property type="term" value="F:flavin adenine dinucleotide binding"/>
    <property type="evidence" value="ECO:0007669"/>
    <property type="project" value="TreeGrafter"/>
</dbReference>
<feature type="binding site" evidence="9">
    <location>
        <begin position="164"/>
        <end position="171"/>
    </location>
    <ligand>
        <name>NAD(+)</name>
        <dbReference type="ChEBI" id="CHEBI:57540"/>
    </ligand>
</feature>
<reference evidence="14 15" key="1">
    <citation type="journal article" date="2021" name="Int. J. Syst. Evol. Microbiol.">
        <title>Streptococcus vicugnae sp. nov., isolated from faeces of alpacas (Vicugna pacos) and cattle (Bos taurus), Streptococcus zalophi sp. nov., and Streptococcus pacificus sp. nov., isolated from respiratory tract of California sea lions (Zalophus californianus).</title>
        <authorList>
            <person name="Volokhov D.V."/>
            <person name="Zagorodnyaya T.A."/>
            <person name="Shen Z."/>
            <person name="Blom J."/>
            <person name="Furtak V.A."/>
            <person name="Eisenberg T."/>
            <person name="Fan P."/>
            <person name="Jeong K.C."/>
            <person name="Gao Y."/>
            <person name="Zhang S."/>
            <person name="Amselle M."/>
        </authorList>
    </citation>
    <scope>NUCLEOTIDE SEQUENCE [LARGE SCALE GENOMIC DNA]</scope>
    <source>
        <strain evidence="15">CSL7508-lung</strain>
    </source>
</reference>
<evidence type="ECO:0000256" key="10">
    <source>
        <dbReference type="PIRSR" id="PIRSR000350-4"/>
    </source>
</evidence>
<dbReference type="SUPFAM" id="SSF51905">
    <property type="entry name" value="FAD/NAD(P)-binding domain"/>
    <property type="match status" value="1"/>
</dbReference>
<evidence type="ECO:0000256" key="2">
    <source>
        <dbReference type="ARBA" id="ARBA00022630"/>
    </source>
</evidence>
<dbReference type="InterPro" id="IPR016156">
    <property type="entry name" value="FAD/NAD-linked_Rdtase_dimer_sf"/>
</dbReference>
<feature type="domain" description="FAD/NAD(P)-binding" evidence="13">
    <location>
        <begin position="4"/>
        <end position="300"/>
    </location>
</feature>
<dbReference type="PANTHER" id="PTHR43014">
    <property type="entry name" value="MERCURIC REDUCTASE"/>
    <property type="match status" value="1"/>
</dbReference>
<keyword evidence="6" id="KW-1015">Disulfide bond</keyword>
<feature type="disulfide bond" description="Redox-active" evidence="10">
    <location>
        <begin position="43"/>
        <end position="48"/>
    </location>
</feature>
<dbReference type="InterPro" id="IPR001100">
    <property type="entry name" value="Pyr_nuc-diS_OxRdtase"/>
</dbReference>
<evidence type="ECO:0000313" key="14">
    <source>
        <dbReference type="EMBL" id="MBJ8350236.1"/>
    </source>
</evidence>
<dbReference type="EMBL" id="JAENBP010000008">
    <property type="protein sequence ID" value="MBJ8350236.1"/>
    <property type="molecule type" value="Genomic_DNA"/>
</dbReference>
<dbReference type="GO" id="GO:0016668">
    <property type="term" value="F:oxidoreductase activity, acting on a sulfur group of donors, NAD(P) as acceptor"/>
    <property type="evidence" value="ECO:0007669"/>
    <property type="project" value="InterPro"/>
</dbReference>
<feature type="binding site" evidence="9">
    <location>
        <position position="52"/>
    </location>
    <ligand>
        <name>FAD</name>
        <dbReference type="ChEBI" id="CHEBI:57692"/>
    </ligand>
</feature>
<evidence type="ECO:0000259" key="12">
    <source>
        <dbReference type="Pfam" id="PF02852"/>
    </source>
</evidence>
<sequence>MKHYDFLIIGFGQAGRPLASQMVAQGKTAAIVEQDPMMYGGTCINVGCVPTKTMISDAHQHLNFEEVMARRNKVTSILREGSANNVKNSGMDLYLAKAHFVSNKVVELTSENETIQVTADIIVINTGAKSRVLPIKGLLETKNVVDSTGLQALKKQPETLGIIGGGNIGLEMTHLFTQMGTKVTIFEHGSRILSRMDDEFSELAQTYMEEDGVTFKFNAGVESVKNQGDQVILTADGKDYLFDVVMYAAGRVPNTDGLGLENTDIELTERGGIKVDDYCQTTVENIYALGDVRGEMQFTYISYDDYRIVYSHLMGENKFSLSKRQNIPTATFINPTLASIGITEKTAKEQGLPYKANSLKVENTLRAYITNNSRGLIKVIVNKETDAILGATIFSEAAHEIINQLKMAMDHDIPYTYLKDQIFTHPTMSENLNNVFNF</sequence>
<evidence type="ECO:0000256" key="3">
    <source>
        <dbReference type="ARBA" id="ARBA00022827"/>
    </source>
</evidence>
<dbReference type="RefSeq" id="WP_199568152.1">
    <property type="nucleotide sequence ID" value="NZ_JAENBP010000008.1"/>
</dbReference>
<feature type="active site" description="Proton acceptor" evidence="8">
    <location>
        <position position="425"/>
    </location>
</feature>
<dbReference type="PIRSF" id="PIRSF000350">
    <property type="entry name" value="Mercury_reductase_MerA"/>
    <property type="match status" value="1"/>
</dbReference>
<evidence type="ECO:0000256" key="6">
    <source>
        <dbReference type="ARBA" id="ARBA00023157"/>
    </source>
</evidence>
<keyword evidence="4" id="KW-0521">NADP</keyword>
<comment type="cofactor">
    <cofactor evidence="9">
        <name>FAD</name>
        <dbReference type="ChEBI" id="CHEBI:57692"/>
    </cofactor>
    <text evidence="9">Binds 1 FAD per subunit.</text>
</comment>
<evidence type="ECO:0000256" key="1">
    <source>
        <dbReference type="ARBA" id="ARBA00007532"/>
    </source>
</evidence>
<dbReference type="Gene3D" id="3.50.50.60">
    <property type="entry name" value="FAD/NAD(P)-binding domain"/>
    <property type="match status" value="2"/>
</dbReference>
<dbReference type="PRINTS" id="PR00411">
    <property type="entry name" value="PNDRDTASEI"/>
</dbReference>
<comment type="caution">
    <text evidence="14">The sequence shown here is derived from an EMBL/GenBank/DDBJ whole genome shotgun (WGS) entry which is preliminary data.</text>
</comment>
<dbReference type="GO" id="GO:0003955">
    <property type="term" value="F:NAD(P)H dehydrogenase (quinone) activity"/>
    <property type="evidence" value="ECO:0007669"/>
    <property type="project" value="TreeGrafter"/>
</dbReference>
<evidence type="ECO:0000256" key="9">
    <source>
        <dbReference type="PIRSR" id="PIRSR000350-3"/>
    </source>
</evidence>
<keyword evidence="5 11" id="KW-0560">Oxidoreductase</keyword>
<dbReference type="PRINTS" id="PR00368">
    <property type="entry name" value="FADPNR"/>
</dbReference>
<evidence type="ECO:0000256" key="11">
    <source>
        <dbReference type="RuleBase" id="RU003691"/>
    </source>
</evidence>
<dbReference type="Proteomes" id="UP000644875">
    <property type="component" value="Unassembled WGS sequence"/>
</dbReference>
<keyword evidence="9" id="KW-0547">Nucleotide-binding</keyword>
<evidence type="ECO:0000259" key="13">
    <source>
        <dbReference type="Pfam" id="PF07992"/>
    </source>
</evidence>
<evidence type="ECO:0000256" key="5">
    <source>
        <dbReference type="ARBA" id="ARBA00023002"/>
    </source>
</evidence>
<dbReference type="InterPro" id="IPR004099">
    <property type="entry name" value="Pyr_nucl-diS_OxRdtase_dimer"/>
</dbReference>
<feature type="domain" description="Pyridine nucleotide-disulphide oxidoreductase dimerisation" evidence="12">
    <location>
        <begin position="327"/>
        <end position="434"/>
    </location>
</feature>
<dbReference type="SUPFAM" id="SSF55424">
    <property type="entry name" value="FAD/NAD-linked reductases, dimerisation (C-terminal) domain"/>
    <property type="match status" value="1"/>
</dbReference>
<dbReference type="FunFam" id="3.30.390.30:FF:000001">
    <property type="entry name" value="Dihydrolipoyl dehydrogenase"/>
    <property type="match status" value="1"/>
</dbReference>
<evidence type="ECO:0000313" key="15">
    <source>
        <dbReference type="Proteomes" id="UP000644875"/>
    </source>
</evidence>
<gene>
    <name evidence="14" type="ORF">JHK64_06270</name>
</gene>
<dbReference type="Gene3D" id="3.30.390.30">
    <property type="match status" value="1"/>
</dbReference>
<feature type="binding site" evidence="9">
    <location>
        <position position="291"/>
    </location>
    <ligand>
        <name>FAD</name>
        <dbReference type="ChEBI" id="CHEBI:57692"/>
    </ligand>
</feature>
<dbReference type="Pfam" id="PF07992">
    <property type="entry name" value="Pyr_redox_2"/>
    <property type="match status" value="1"/>
</dbReference>
<organism evidence="14 15">
    <name type="scientific">Streptococcus zalophi</name>
    <dbReference type="NCBI Taxonomy" id="640031"/>
    <lineage>
        <taxon>Bacteria</taxon>
        <taxon>Bacillati</taxon>
        <taxon>Bacillota</taxon>
        <taxon>Bacilli</taxon>
        <taxon>Lactobacillales</taxon>
        <taxon>Streptococcaceae</taxon>
        <taxon>Streptococcus</taxon>
    </lineage>
</organism>
<protein>
    <submittedName>
        <fullName evidence="14">FAD-containing oxidoreductase</fullName>
    </submittedName>
</protein>
<name>A0A934UDW2_9STRE</name>
<dbReference type="InterPro" id="IPR023753">
    <property type="entry name" value="FAD/NAD-binding_dom"/>
</dbReference>
<accession>A0A934UDW2</accession>
<proteinExistence type="inferred from homology"/>
<keyword evidence="9" id="KW-0520">NAD</keyword>
<keyword evidence="15" id="KW-1185">Reference proteome</keyword>
<dbReference type="InterPro" id="IPR012999">
    <property type="entry name" value="Pyr_OxRdtase_I_AS"/>
</dbReference>